<dbReference type="AlphaFoldDB" id="A0A3N1D8X8"/>
<sequence>MLLAGCGAGEAAQTMPPLTPEPELPLFASDPAASPQTEPAADGGKARKALQRVLRGAGAGRTKVCAQVAPAFARARLGGTCAAWIASLTPEDGARLRAVKVGPPAPGTRADTWIFQAADLGWPLGAPASPAADRYVMRLKGARWTLTG</sequence>
<feature type="region of interest" description="Disordered" evidence="1">
    <location>
        <begin position="1"/>
        <end position="47"/>
    </location>
</feature>
<name>A0A3N1D8X8_9ACTN</name>
<gene>
    <name evidence="2" type="ORF">EDD29_7663</name>
</gene>
<proteinExistence type="predicted"/>
<protein>
    <submittedName>
        <fullName evidence="2">Uncharacterized protein</fullName>
    </submittedName>
</protein>
<dbReference type="Proteomes" id="UP000272400">
    <property type="component" value="Unassembled WGS sequence"/>
</dbReference>
<evidence type="ECO:0000256" key="1">
    <source>
        <dbReference type="SAM" id="MobiDB-lite"/>
    </source>
</evidence>
<accession>A0A3N1D8X8</accession>
<keyword evidence="3" id="KW-1185">Reference proteome</keyword>
<evidence type="ECO:0000313" key="3">
    <source>
        <dbReference type="Proteomes" id="UP000272400"/>
    </source>
</evidence>
<dbReference type="EMBL" id="RJKE01000001">
    <property type="protein sequence ID" value="ROO89951.1"/>
    <property type="molecule type" value="Genomic_DNA"/>
</dbReference>
<reference evidence="2 3" key="1">
    <citation type="submission" date="2018-11" db="EMBL/GenBank/DDBJ databases">
        <title>Sequencing the genomes of 1000 actinobacteria strains.</title>
        <authorList>
            <person name="Klenk H.-P."/>
        </authorList>
    </citation>
    <scope>NUCLEOTIDE SEQUENCE [LARGE SCALE GENOMIC DNA]</scope>
    <source>
        <strain evidence="2 3">DSM 44254</strain>
    </source>
</reference>
<organism evidence="2 3">
    <name type="scientific">Actinocorallia herbida</name>
    <dbReference type="NCBI Taxonomy" id="58109"/>
    <lineage>
        <taxon>Bacteria</taxon>
        <taxon>Bacillati</taxon>
        <taxon>Actinomycetota</taxon>
        <taxon>Actinomycetes</taxon>
        <taxon>Streptosporangiales</taxon>
        <taxon>Thermomonosporaceae</taxon>
        <taxon>Actinocorallia</taxon>
    </lineage>
</organism>
<comment type="caution">
    <text evidence="2">The sequence shown here is derived from an EMBL/GenBank/DDBJ whole genome shotgun (WGS) entry which is preliminary data.</text>
</comment>
<evidence type="ECO:0000313" key="2">
    <source>
        <dbReference type="EMBL" id="ROO89951.1"/>
    </source>
</evidence>